<accession>A0A158CWV6</accession>
<dbReference type="PANTHER" id="PTHR37304">
    <property type="entry name" value="MEMBRANE PROTEIN-RELATED"/>
    <property type="match status" value="1"/>
</dbReference>
<keyword evidence="1" id="KW-0812">Transmembrane</keyword>
<dbReference type="STRING" id="1777138.AWB77_04562"/>
<dbReference type="OrthoDB" id="9812136at2"/>
<protein>
    <recommendedName>
        <fullName evidence="4">DUF378 domain-containing protein</fullName>
    </recommendedName>
</protein>
<dbReference type="RefSeq" id="WP_061136676.1">
    <property type="nucleotide sequence ID" value="NZ_FCNX02000012.1"/>
</dbReference>
<gene>
    <name evidence="2" type="ORF">AWB77_04562</name>
</gene>
<evidence type="ECO:0008006" key="4">
    <source>
        <dbReference type="Google" id="ProtNLM"/>
    </source>
</evidence>
<dbReference type="InterPro" id="IPR007211">
    <property type="entry name" value="DUF378"/>
</dbReference>
<evidence type="ECO:0000313" key="3">
    <source>
        <dbReference type="Proteomes" id="UP000054903"/>
    </source>
</evidence>
<dbReference type="Proteomes" id="UP000054903">
    <property type="component" value="Unassembled WGS sequence"/>
</dbReference>
<sequence length="83" mass="8742">MPTVTSEGSVVHRNPVDWIAGALVIIGALNWGLVGLAQFDLVAAILGTGSAASRIVYVLVGLAGLYMLFRAFVPARGPRLTHR</sequence>
<dbReference type="EMBL" id="FCNX02000012">
    <property type="protein sequence ID" value="SAK86067.1"/>
    <property type="molecule type" value="Genomic_DNA"/>
</dbReference>
<dbReference type="Pfam" id="PF04070">
    <property type="entry name" value="DUF378"/>
    <property type="match status" value="1"/>
</dbReference>
<feature type="transmembrane region" description="Helical" evidence="1">
    <location>
        <begin position="18"/>
        <end position="43"/>
    </location>
</feature>
<keyword evidence="1" id="KW-1133">Transmembrane helix</keyword>
<keyword evidence="3" id="KW-1185">Reference proteome</keyword>
<evidence type="ECO:0000313" key="2">
    <source>
        <dbReference type="EMBL" id="SAK86067.1"/>
    </source>
</evidence>
<evidence type="ECO:0000256" key="1">
    <source>
        <dbReference type="SAM" id="Phobius"/>
    </source>
</evidence>
<reference evidence="2" key="1">
    <citation type="submission" date="2016-01" db="EMBL/GenBank/DDBJ databases">
        <authorList>
            <person name="Peeters C."/>
        </authorList>
    </citation>
    <scope>NUCLEOTIDE SEQUENCE</scope>
    <source>
        <strain evidence="2">LMG 29320</strain>
    </source>
</reference>
<dbReference type="AlphaFoldDB" id="A0A158CWV6"/>
<organism evidence="2 3">
    <name type="scientific">Caballeronia fortuita</name>
    <dbReference type="NCBI Taxonomy" id="1777138"/>
    <lineage>
        <taxon>Bacteria</taxon>
        <taxon>Pseudomonadati</taxon>
        <taxon>Pseudomonadota</taxon>
        <taxon>Betaproteobacteria</taxon>
        <taxon>Burkholderiales</taxon>
        <taxon>Burkholderiaceae</taxon>
        <taxon>Caballeronia</taxon>
    </lineage>
</organism>
<comment type="caution">
    <text evidence="2">The sequence shown here is derived from an EMBL/GenBank/DDBJ whole genome shotgun (WGS) entry which is preliminary data.</text>
</comment>
<keyword evidence="1" id="KW-0472">Membrane</keyword>
<name>A0A158CWV6_9BURK</name>
<feature type="transmembrane region" description="Helical" evidence="1">
    <location>
        <begin position="55"/>
        <end position="73"/>
    </location>
</feature>
<dbReference type="PANTHER" id="PTHR37304:SF1">
    <property type="entry name" value="MEMBRANE PROTEIN"/>
    <property type="match status" value="1"/>
</dbReference>
<proteinExistence type="predicted"/>